<feature type="domain" description="EamA" evidence="7">
    <location>
        <begin position="143"/>
        <end position="275"/>
    </location>
</feature>
<accession>A0A4Z0B1K6</accession>
<reference evidence="8 9" key="1">
    <citation type="journal article" date="2019" name="Syst. Appl. Microbiol.">
        <title>New species of pathogenic Pseudomonas isolated from citrus in Tunisia: Proposal of Pseudomonas kairouanensis sp. nov. and Pseudomonas nabeulensis sp. nov.</title>
        <authorList>
            <person name="Oueslati M."/>
            <person name="Mulet M."/>
            <person name="Gomila M."/>
            <person name="Berge O."/>
            <person name="Hajlaoui M.R."/>
            <person name="Lalucat J."/>
            <person name="Sadfi-Zouaoui N."/>
            <person name="Garcia-Valdes E."/>
        </authorList>
    </citation>
    <scope>NUCLEOTIDE SEQUENCE [LARGE SCALE GENOMIC DNA]</scope>
    <source>
        <strain evidence="8 9">KC12</strain>
    </source>
</reference>
<dbReference type="PANTHER" id="PTHR42920:SF5">
    <property type="entry name" value="EAMA DOMAIN-CONTAINING PROTEIN"/>
    <property type="match status" value="1"/>
</dbReference>
<dbReference type="EMBL" id="QUZU01000002">
    <property type="protein sequence ID" value="TFY92108.1"/>
    <property type="molecule type" value="Genomic_DNA"/>
</dbReference>
<feature type="transmembrane region" description="Helical" evidence="6">
    <location>
        <begin position="234"/>
        <end position="254"/>
    </location>
</feature>
<feature type="transmembrane region" description="Helical" evidence="6">
    <location>
        <begin position="38"/>
        <end position="56"/>
    </location>
</feature>
<evidence type="ECO:0000313" key="9">
    <source>
        <dbReference type="Proteomes" id="UP000297391"/>
    </source>
</evidence>
<keyword evidence="4 6" id="KW-1133">Transmembrane helix</keyword>
<dbReference type="InterPro" id="IPR037185">
    <property type="entry name" value="EmrE-like"/>
</dbReference>
<evidence type="ECO:0000256" key="2">
    <source>
        <dbReference type="ARBA" id="ARBA00022475"/>
    </source>
</evidence>
<dbReference type="RefSeq" id="WP_135287868.1">
    <property type="nucleotide sequence ID" value="NZ_QUZU01000002.1"/>
</dbReference>
<dbReference type="InterPro" id="IPR051258">
    <property type="entry name" value="Diverse_Substrate_Transporter"/>
</dbReference>
<keyword evidence="3 6" id="KW-0812">Transmembrane</keyword>
<evidence type="ECO:0000256" key="5">
    <source>
        <dbReference type="ARBA" id="ARBA00023136"/>
    </source>
</evidence>
<keyword evidence="2" id="KW-1003">Cell membrane</keyword>
<evidence type="ECO:0000259" key="7">
    <source>
        <dbReference type="Pfam" id="PF00892"/>
    </source>
</evidence>
<feature type="transmembrane region" description="Helical" evidence="6">
    <location>
        <begin position="121"/>
        <end position="140"/>
    </location>
</feature>
<evidence type="ECO:0000256" key="3">
    <source>
        <dbReference type="ARBA" id="ARBA00022692"/>
    </source>
</evidence>
<feature type="transmembrane region" description="Helical" evidence="6">
    <location>
        <begin position="204"/>
        <end position="222"/>
    </location>
</feature>
<feature type="domain" description="EamA" evidence="7">
    <location>
        <begin position="7"/>
        <end position="135"/>
    </location>
</feature>
<dbReference type="Proteomes" id="UP000297391">
    <property type="component" value="Unassembled WGS sequence"/>
</dbReference>
<gene>
    <name evidence="8" type="ORF">DYL59_03190</name>
</gene>
<feature type="transmembrane region" description="Helical" evidence="6">
    <location>
        <begin position="260"/>
        <end position="280"/>
    </location>
</feature>
<dbReference type="OrthoDB" id="9804865at2"/>
<feature type="transmembrane region" description="Helical" evidence="6">
    <location>
        <begin position="68"/>
        <end position="87"/>
    </location>
</feature>
<evidence type="ECO:0000256" key="6">
    <source>
        <dbReference type="SAM" id="Phobius"/>
    </source>
</evidence>
<dbReference type="GO" id="GO:0005886">
    <property type="term" value="C:plasma membrane"/>
    <property type="evidence" value="ECO:0007669"/>
    <property type="project" value="UniProtKB-SubCell"/>
</dbReference>
<dbReference type="SUPFAM" id="SSF103481">
    <property type="entry name" value="Multidrug resistance efflux transporter EmrE"/>
    <property type="match status" value="2"/>
</dbReference>
<proteinExistence type="predicted"/>
<evidence type="ECO:0000313" key="8">
    <source>
        <dbReference type="EMBL" id="TFY92108.1"/>
    </source>
</evidence>
<comment type="subcellular location">
    <subcellularLocation>
        <location evidence="1">Cell membrane</location>
        <topology evidence="1">Multi-pass membrane protein</topology>
    </subcellularLocation>
</comment>
<sequence>MHPSTAWCLALIGITALWGWSFVAIHDALSTLTASSLNALRFLSGTIVMVIFIPRLKALSLKEVGNGVLAGSVLFLAFTFQTSGLTYTSASNASFITGLAILFTPLFALLFLKLRPSKQQLLGGLTATAGLALLTLKGLSIHLGDLLVLICAAFTALHIVTLYVISKRTDTAALAFLQISTVAILSLIWSVSAGEFKLPKSMSVTYPILIIGIVGTALAFFIQTKAQTTASPSTIALILVLEPVFGGIFGYFLGGDRLSTINMAGALLIIIGMIISETGLKITTIGKIHDPQSKRPQQ</sequence>
<feature type="transmembrane region" description="Helical" evidence="6">
    <location>
        <begin position="7"/>
        <end position="26"/>
    </location>
</feature>
<protein>
    <submittedName>
        <fullName evidence="8">DMT family transporter</fullName>
    </submittedName>
</protein>
<comment type="caution">
    <text evidence="8">The sequence shown here is derived from an EMBL/GenBank/DDBJ whole genome shotgun (WGS) entry which is preliminary data.</text>
</comment>
<dbReference type="AlphaFoldDB" id="A0A4Z0B1K6"/>
<feature type="transmembrane region" description="Helical" evidence="6">
    <location>
        <begin position="172"/>
        <end position="192"/>
    </location>
</feature>
<dbReference type="InterPro" id="IPR000620">
    <property type="entry name" value="EamA_dom"/>
</dbReference>
<feature type="transmembrane region" description="Helical" evidence="6">
    <location>
        <begin position="146"/>
        <end position="165"/>
    </location>
</feature>
<evidence type="ECO:0000256" key="1">
    <source>
        <dbReference type="ARBA" id="ARBA00004651"/>
    </source>
</evidence>
<keyword evidence="9" id="KW-1185">Reference proteome</keyword>
<organism evidence="8 9">
    <name type="scientific">Pseudomonas kairouanensis</name>
    <dbReference type="NCBI Taxonomy" id="2293832"/>
    <lineage>
        <taxon>Bacteria</taxon>
        <taxon>Pseudomonadati</taxon>
        <taxon>Pseudomonadota</taxon>
        <taxon>Gammaproteobacteria</taxon>
        <taxon>Pseudomonadales</taxon>
        <taxon>Pseudomonadaceae</taxon>
        <taxon>Pseudomonas</taxon>
    </lineage>
</organism>
<dbReference type="PANTHER" id="PTHR42920">
    <property type="entry name" value="OS03G0707200 PROTEIN-RELATED"/>
    <property type="match status" value="1"/>
</dbReference>
<name>A0A4Z0B1K6_9PSED</name>
<dbReference type="Pfam" id="PF00892">
    <property type="entry name" value="EamA"/>
    <property type="match status" value="2"/>
</dbReference>
<feature type="transmembrane region" description="Helical" evidence="6">
    <location>
        <begin position="93"/>
        <end position="112"/>
    </location>
</feature>
<evidence type="ECO:0000256" key="4">
    <source>
        <dbReference type="ARBA" id="ARBA00022989"/>
    </source>
</evidence>
<keyword evidence="5 6" id="KW-0472">Membrane</keyword>